<keyword evidence="2" id="KW-1185">Reference proteome</keyword>
<evidence type="ECO:0000313" key="1">
    <source>
        <dbReference type="EMBL" id="GED96135.1"/>
    </source>
</evidence>
<dbReference type="RefSeq" id="WP_161925646.1">
    <property type="nucleotide sequence ID" value="NZ_BJOU01000001.1"/>
</dbReference>
<reference evidence="2" key="1">
    <citation type="submission" date="2019-06" db="EMBL/GenBank/DDBJ databases">
        <title>Gordonia isolated from sludge of a wastewater treatment plant.</title>
        <authorList>
            <person name="Tamura T."/>
            <person name="Aoyama K."/>
            <person name="Kang Y."/>
            <person name="Saito S."/>
            <person name="Akiyama N."/>
            <person name="Yazawa K."/>
            <person name="Gonoi T."/>
            <person name="Mikami Y."/>
        </authorList>
    </citation>
    <scope>NUCLEOTIDE SEQUENCE [LARGE SCALE GENOMIC DNA]</scope>
    <source>
        <strain evidence="2">NBRC 107697</strain>
    </source>
</reference>
<dbReference type="OrthoDB" id="5080380at2"/>
<proteinExistence type="predicted"/>
<sequence>MDRRETAEVIAAEGLDTPVIDGVGQLREDSVVVDSSAQTWRVYLVDERAQVIDSTVREFDHESAALDYALVKLREVDGARRAVEDREDRAR</sequence>
<name>A0A7M3SU11_9ACTN</name>
<gene>
    <name evidence="1" type="ORF">nbrc107697_01740</name>
</gene>
<dbReference type="AlphaFoldDB" id="A0A7M3SU11"/>
<organism evidence="1 2">
    <name type="scientific">Gordonia crocea</name>
    <dbReference type="NCBI Taxonomy" id="589162"/>
    <lineage>
        <taxon>Bacteria</taxon>
        <taxon>Bacillati</taxon>
        <taxon>Actinomycetota</taxon>
        <taxon>Actinomycetes</taxon>
        <taxon>Mycobacteriales</taxon>
        <taxon>Gordoniaceae</taxon>
        <taxon>Gordonia</taxon>
    </lineage>
</organism>
<evidence type="ECO:0000313" key="2">
    <source>
        <dbReference type="Proteomes" id="UP000444980"/>
    </source>
</evidence>
<comment type="caution">
    <text evidence="1">The sequence shown here is derived from an EMBL/GenBank/DDBJ whole genome shotgun (WGS) entry which is preliminary data.</text>
</comment>
<dbReference type="Proteomes" id="UP000444980">
    <property type="component" value="Unassembled WGS sequence"/>
</dbReference>
<dbReference type="EMBL" id="BJOU01000001">
    <property type="protein sequence ID" value="GED96135.1"/>
    <property type="molecule type" value="Genomic_DNA"/>
</dbReference>
<accession>A0A7M3SU11</accession>
<protein>
    <submittedName>
        <fullName evidence="1">Uncharacterized protein</fullName>
    </submittedName>
</protein>